<feature type="non-terminal residue" evidence="1">
    <location>
        <position position="153"/>
    </location>
</feature>
<accession>X8J9Y3</accession>
<gene>
    <name evidence="1" type="ORF">RSOL_345220</name>
</gene>
<organism evidence="1 2">
    <name type="scientific">Rhizoctonia solani AG-3 Rhs1AP</name>
    <dbReference type="NCBI Taxonomy" id="1086054"/>
    <lineage>
        <taxon>Eukaryota</taxon>
        <taxon>Fungi</taxon>
        <taxon>Dikarya</taxon>
        <taxon>Basidiomycota</taxon>
        <taxon>Agaricomycotina</taxon>
        <taxon>Agaricomycetes</taxon>
        <taxon>Cantharellales</taxon>
        <taxon>Ceratobasidiaceae</taxon>
        <taxon>Rhizoctonia</taxon>
    </lineage>
</organism>
<dbReference type="Proteomes" id="UP000030108">
    <property type="component" value="Unassembled WGS sequence"/>
</dbReference>
<comment type="caution">
    <text evidence="1">The sequence shown here is derived from an EMBL/GenBank/DDBJ whole genome shotgun (WGS) entry which is preliminary data.</text>
</comment>
<name>X8J9Y3_9AGAM</name>
<evidence type="ECO:0000313" key="2">
    <source>
        <dbReference type="Proteomes" id="UP000030108"/>
    </source>
</evidence>
<dbReference type="EMBL" id="JATN01000319">
    <property type="protein sequence ID" value="EUC60454.1"/>
    <property type="molecule type" value="Genomic_DNA"/>
</dbReference>
<sequence length="153" mass="17701">MPIRDSVRGFQKKIAKELSENETIRKHTGKMKRTNTEHFQQPKEQAGLLVTADLDAAIQRCKSKVEAIAKECRARNRRFRDVEFDLVDDPQPTYFVSLTSSTTCPRYANERHEHLATRGPDFLRLSFLFHAPDARTPLHDYIKATGRFSDLVR</sequence>
<evidence type="ECO:0000313" key="1">
    <source>
        <dbReference type="EMBL" id="EUC60454.1"/>
    </source>
</evidence>
<dbReference type="AlphaFoldDB" id="X8J9Y3"/>
<dbReference type="OrthoDB" id="424753at2759"/>
<proteinExistence type="predicted"/>
<reference evidence="2" key="1">
    <citation type="journal article" date="2014" name="Genome Announc.">
        <title>Draft genome sequence of the plant-pathogenic soil fungus Rhizoctonia solani anastomosis group 3 strain Rhs1AP.</title>
        <authorList>
            <person name="Cubeta M.A."/>
            <person name="Thomas E."/>
            <person name="Dean R.A."/>
            <person name="Jabaji S."/>
            <person name="Neate S.M."/>
            <person name="Tavantzis S."/>
            <person name="Toda T."/>
            <person name="Vilgalys R."/>
            <person name="Bharathan N."/>
            <person name="Fedorova-Abrams N."/>
            <person name="Pakala S.B."/>
            <person name="Pakala S.M."/>
            <person name="Zafar N."/>
            <person name="Joardar V."/>
            <person name="Losada L."/>
            <person name="Nierman W.C."/>
        </authorList>
    </citation>
    <scope>NUCLEOTIDE SEQUENCE [LARGE SCALE GENOMIC DNA]</scope>
    <source>
        <strain evidence="2">AG-3</strain>
    </source>
</reference>
<protein>
    <submittedName>
        <fullName evidence="1">Calpain</fullName>
    </submittedName>
</protein>